<evidence type="ECO:0000259" key="3">
    <source>
        <dbReference type="PROSITE" id="PS51736"/>
    </source>
</evidence>
<sequence>MGKALIYIRFSTRVQERGDSRRRQLEDCEDYCRKRNLEVEEVIEDLGRSAYKGEHLSMGNLGKLTQRIVRGEIEPGTTLVVEKLDRLSRQKPRIIRRWIEDACDRGLRIARVTGGPVIDATYLDDGANMAAMIEMAYQSNAGHEYSQNISQRLTSAWKEKRKRTGEGKGLLTASAPRWLTTTGDWEGKNATDRRSWTIIPERGATVVKVYELAADGVGTWGIAKYLNENGVAPWGKRSESSTREGWNHTSVLNVLQSPAVEGLHFPTSTASGKRERTGEVYRDYYPIIEGMNADLIARARAQLQKRAGGGPKSNVGKNLLASLARCGSCGGFMILRNRSGKEAAYAYLQCDNASKSKGCEAKGMFNYRLLEPAILDAVLHHTLDNSFFSAADKTAELRIALAEQEKRLGDRREERDNTRALLRRFPGDDQLAGDWQRLSEDVRALEQERVSLSAALAEASGAISDVEHLRKVHNFRQALDDEDEEVRRTARLRVRDAFRAVITHLVCKQDGEEKLVQLALANGLVTCVFDNKGKLLPYSQNFTTSDDHVHGLTSGVMSDNAPLVDSVLRRTAQRTSVRAT</sequence>
<evidence type="ECO:0000256" key="1">
    <source>
        <dbReference type="ARBA" id="ARBA00023125"/>
    </source>
</evidence>
<dbReference type="InterPro" id="IPR006119">
    <property type="entry name" value="Resolv_N"/>
</dbReference>
<proteinExistence type="predicted"/>
<dbReference type="InterPro" id="IPR050639">
    <property type="entry name" value="SSR_resolvase"/>
</dbReference>
<comment type="caution">
    <text evidence="4">The sequence shown here is derived from an EMBL/GenBank/DDBJ whole genome shotgun (WGS) entry which is preliminary data.</text>
</comment>
<dbReference type="GO" id="GO:0003677">
    <property type="term" value="F:DNA binding"/>
    <property type="evidence" value="ECO:0007669"/>
    <property type="project" value="UniProtKB-KW"/>
</dbReference>
<dbReference type="PANTHER" id="PTHR30461:SF2">
    <property type="entry name" value="SERINE RECOMBINASE PINE-RELATED"/>
    <property type="match status" value="1"/>
</dbReference>
<name>A0A7W9EWM1_9SPHN</name>
<evidence type="ECO:0000256" key="2">
    <source>
        <dbReference type="ARBA" id="ARBA00023172"/>
    </source>
</evidence>
<dbReference type="Gene3D" id="3.40.50.1390">
    <property type="entry name" value="Resolvase, N-terminal catalytic domain"/>
    <property type="match status" value="1"/>
</dbReference>
<dbReference type="Pfam" id="PF00239">
    <property type="entry name" value="Resolvase"/>
    <property type="match status" value="1"/>
</dbReference>
<organism evidence="4 5">
    <name type="scientific">Sphingomonas aerophila</name>
    <dbReference type="NCBI Taxonomy" id="1344948"/>
    <lineage>
        <taxon>Bacteria</taxon>
        <taxon>Pseudomonadati</taxon>
        <taxon>Pseudomonadota</taxon>
        <taxon>Alphaproteobacteria</taxon>
        <taxon>Sphingomonadales</taxon>
        <taxon>Sphingomonadaceae</taxon>
        <taxon>Sphingomonas</taxon>
    </lineage>
</organism>
<dbReference type="Proteomes" id="UP000546200">
    <property type="component" value="Unassembled WGS sequence"/>
</dbReference>
<dbReference type="GO" id="GO:0000150">
    <property type="term" value="F:DNA strand exchange activity"/>
    <property type="evidence" value="ECO:0007669"/>
    <property type="project" value="InterPro"/>
</dbReference>
<gene>
    <name evidence="4" type="ORF">FHS94_002724</name>
</gene>
<feature type="domain" description="Resolvase/invertase-type recombinase catalytic" evidence="3">
    <location>
        <begin position="3"/>
        <end position="164"/>
    </location>
</feature>
<dbReference type="SUPFAM" id="SSF53041">
    <property type="entry name" value="Resolvase-like"/>
    <property type="match status" value="1"/>
</dbReference>
<dbReference type="Gene3D" id="3.90.1750.20">
    <property type="entry name" value="Putative Large Serine Recombinase, Chain B, Domain 2"/>
    <property type="match status" value="1"/>
</dbReference>
<protein>
    <submittedName>
        <fullName evidence="4">DNA invertase Pin-like site-specific DNA recombinase</fullName>
    </submittedName>
</protein>
<dbReference type="InterPro" id="IPR038109">
    <property type="entry name" value="DNA_bind_recomb_sf"/>
</dbReference>
<dbReference type="Pfam" id="PF07508">
    <property type="entry name" value="Recombinase"/>
    <property type="match status" value="1"/>
</dbReference>
<evidence type="ECO:0000313" key="5">
    <source>
        <dbReference type="Proteomes" id="UP000546200"/>
    </source>
</evidence>
<dbReference type="InterPro" id="IPR025827">
    <property type="entry name" value="Zn_ribbon_recom_dom"/>
</dbReference>
<dbReference type="PANTHER" id="PTHR30461">
    <property type="entry name" value="DNA-INVERTASE FROM LAMBDOID PROPHAGE"/>
    <property type="match status" value="1"/>
</dbReference>
<evidence type="ECO:0000313" key="4">
    <source>
        <dbReference type="EMBL" id="MBB5715867.1"/>
    </source>
</evidence>
<dbReference type="InterPro" id="IPR036162">
    <property type="entry name" value="Resolvase-like_N_sf"/>
</dbReference>
<dbReference type="EMBL" id="JACIJK010000008">
    <property type="protein sequence ID" value="MBB5715867.1"/>
    <property type="molecule type" value="Genomic_DNA"/>
</dbReference>
<dbReference type="SMART" id="SM00857">
    <property type="entry name" value="Resolvase"/>
    <property type="match status" value="1"/>
</dbReference>
<reference evidence="4 5" key="1">
    <citation type="submission" date="2020-08" db="EMBL/GenBank/DDBJ databases">
        <title>Genomic Encyclopedia of Type Strains, Phase IV (KMG-IV): sequencing the most valuable type-strain genomes for metagenomic binning, comparative biology and taxonomic classification.</title>
        <authorList>
            <person name="Goeker M."/>
        </authorList>
    </citation>
    <scope>NUCLEOTIDE SEQUENCE [LARGE SCALE GENOMIC DNA]</scope>
    <source>
        <strain evidence="4 5">DSM 100044</strain>
    </source>
</reference>
<dbReference type="InterPro" id="IPR011109">
    <property type="entry name" value="DNA_bind_recombinase_dom"/>
</dbReference>
<dbReference type="RefSeq" id="WP_184058621.1">
    <property type="nucleotide sequence ID" value="NZ_JACIJK010000008.1"/>
</dbReference>
<dbReference type="Pfam" id="PF13408">
    <property type="entry name" value="Zn_ribbon_recom"/>
    <property type="match status" value="1"/>
</dbReference>
<accession>A0A7W9EWM1</accession>
<keyword evidence="5" id="KW-1185">Reference proteome</keyword>
<keyword evidence="2" id="KW-0233">DNA recombination</keyword>
<keyword evidence="1" id="KW-0238">DNA-binding</keyword>
<dbReference type="AlphaFoldDB" id="A0A7W9EWM1"/>
<dbReference type="CDD" id="cd00338">
    <property type="entry name" value="Ser_Recombinase"/>
    <property type="match status" value="1"/>
</dbReference>
<dbReference type="PROSITE" id="PS51736">
    <property type="entry name" value="RECOMBINASES_3"/>
    <property type="match status" value="1"/>
</dbReference>